<dbReference type="EMBL" id="CP102487">
    <property type="protein sequence ID" value="UUX58688.1"/>
    <property type="molecule type" value="Genomic_DNA"/>
</dbReference>
<feature type="transmembrane region" description="Helical" evidence="1">
    <location>
        <begin position="29"/>
        <end position="48"/>
    </location>
</feature>
<dbReference type="Proteomes" id="UP001060018">
    <property type="component" value="Chromosome"/>
</dbReference>
<gene>
    <name evidence="2" type="ORF">NUH22_15535</name>
</gene>
<evidence type="ECO:0000313" key="3">
    <source>
        <dbReference type="Proteomes" id="UP001060018"/>
    </source>
</evidence>
<keyword evidence="1" id="KW-0472">Membrane</keyword>
<accession>A0AA94XWK2</accession>
<reference evidence="2" key="1">
    <citation type="journal article" date="2022" name="Pest Manag. Sci.">
        <title>Glutamicibacter halophytocola-mediated host fitness of potato tuber moth on Solanaceae crops.</title>
        <authorList>
            <person name="Wang W."/>
            <person name="Xiao G."/>
            <person name="Du G."/>
            <person name="Chang L."/>
            <person name="Yang Y."/>
            <person name="Ye J."/>
            <person name="Chen B."/>
        </authorList>
    </citation>
    <scope>NUCLEOTIDE SEQUENCE</scope>
    <source>
        <strain evidence="2">S2</strain>
    </source>
</reference>
<keyword evidence="1" id="KW-0812">Transmembrane</keyword>
<keyword evidence="1" id="KW-1133">Transmembrane helix</keyword>
<evidence type="ECO:0000313" key="2">
    <source>
        <dbReference type="EMBL" id="UUX58688.1"/>
    </source>
</evidence>
<evidence type="ECO:0000256" key="1">
    <source>
        <dbReference type="SAM" id="Phobius"/>
    </source>
</evidence>
<dbReference type="RefSeq" id="WP_257745556.1">
    <property type="nucleotide sequence ID" value="NZ_CP102487.1"/>
</dbReference>
<sequence length="389" mass="42302">MIRAFFFLGVGLIAGGFIGSYIGEPGAGAWGIGFGIPVASMALVFWLVSRTLRGIHPDNPVMAKMAVQAGRVGMARVEHVGETGTRVNERPLCDIELTVQPRHGQPFRTKFRRVLNFQTSVALIPGSVHPVAILIEGEPDVSFIKPEELSDQSLLKLPIPSAASAGEVRSPKSGRLRPNGTRTKPLIGTSKRWFPLRALLYLVMICVGAVIVLLPMRGAVELSIESKELTGSWIPDMRTEPGVSAAFNALEQQVGHDRVSRVSLYKDFVLIDAPVGPGTLNTDSWQFRGGKLTNDGPASTQPESEEELFRIPDVHWEAYWPAVQSVSSGLDKTIADDIGIFSERETNSDVGSDSFMQHNGDVLARFTVDEPYSSIAYTMDGQGENISDD</sequence>
<name>A0AA94XWK2_9MICC</name>
<protein>
    <submittedName>
        <fullName evidence="2">Uncharacterized protein</fullName>
    </submittedName>
</protein>
<feature type="transmembrane region" description="Helical" evidence="1">
    <location>
        <begin position="198"/>
        <end position="216"/>
    </location>
</feature>
<organism evidence="2 3">
    <name type="scientific">Glutamicibacter halophytocola</name>
    <dbReference type="NCBI Taxonomy" id="1933880"/>
    <lineage>
        <taxon>Bacteria</taxon>
        <taxon>Bacillati</taxon>
        <taxon>Actinomycetota</taxon>
        <taxon>Actinomycetes</taxon>
        <taxon>Micrococcales</taxon>
        <taxon>Micrococcaceae</taxon>
        <taxon>Glutamicibacter</taxon>
    </lineage>
</organism>
<dbReference type="AlphaFoldDB" id="A0AA94XWK2"/>
<proteinExistence type="predicted"/>